<dbReference type="InterPro" id="IPR036322">
    <property type="entry name" value="WD40_repeat_dom_sf"/>
</dbReference>
<organism evidence="10 11">
    <name type="scientific">Porites evermanni</name>
    <dbReference type="NCBI Taxonomy" id="104178"/>
    <lineage>
        <taxon>Eukaryota</taxon>
        <taxon>Metazoa</taxon>
        <taxon>Cnidaria</taxon>
        <taxon>Anthozoa</taxon>
        <taxon>Hexacorallia</taxon>
        <taxon>Scleractinia</taxon>
        <taxon>Fungiina</taxon>
        <taxon>Poritidae</taxon>
        <taxon>Porites</taxon>
    </lineage>
</organism>
<dbReference type="SMART" id="SM00320">
    <property type="entry name" value="WD40"/>
    <property type="match status" value="5"/>
</dbReference>
<keyword evidence="2 7" id="KW-0853">WD repeat</keyword>
<comment type="caution">
    <text evidence="10">The sequence shown here is derived from an EMBL/GenBank/DDBJ whole genome shotgun (WGS) entry which is preliminary data.</text>
</comment>
<dbReference type="PANTHER" id="PTHR15052:SF2">
    <property type="entry name" value="GENERAL TRANSCRIPTION FACTOR 3C POLYPEPTIDE 2"/>
    <property type="match status" value="1"/>
</dbReference>
<name>A0ABN8LJM9_9CNID</name>
<keyword evidence="3" id="KW-0677">Repeat</keyword>
<feature type="compositionally biased region" description="Basic residues" evidence="8">
    <location>
        <begin position="319"/>
        <end position="328"/>
    </location>
</feature>
<dbReference type="EMBL" id="CALNXI010000027">
    <property type="protein sequence ID" value="CAH3015700.1"/>
    <property type="molecule type" value="Genomic_DNA"/>
</dbReference>
<dbReference type="InterPro" id="IPR017956">
    <property type="entry name" value="AT_hook_DNA-bd_motif"/>
</dbReference>
<feature type="compositionally biased region" description="Basic and acidic residues" evidence="8">
    <location>
        <begin position="309"/>
        <end position="318"/>
    </location>
</feature>
<proteinExistence type="predicted"/>
<dbReference type="SUPFAM" id="SSF57667">
    <property type="entry name" value="beta-beta-alpha zinc fingers"/>
    <property type="match status" value="3"/>
</dbReference>
<keyword evidence="6" id="KW-0862">Zinc</keyword>
<feature type="compositionally biased region" description="Basic and acidic residues" evidence="8">
    <location>
        <begin position="1282"/>
        <end position="1291"/>
    </location>
</feature>
<dbReference type="Proteomes" id="UP001159427">
    <property type="component" value="Unassembled WGS sequence"/>
</dbReference>
<dbReference type="InterPro" id="IPR052416">
    <property type="entry name" value="GTF3C_component"/>
</dbReference>
<dbReference type="InterPro" id="IPR015943">
    <property type="entry name" value="WD40/YVTN_repeat-like_dom_sf"/>
</dbReference>
<evidence type="ECO:0000256" key="2">
    <source>
        <dbReference type="ARBA" id="ARBA00022574"/>
    </source>
</evidence>
<evidence type="ECO:0000256" key="8">
    <source>
        <dbReference type="SAM" id="MobiDB-lite"/>
    </source>
</evidence>
<evidence type="ECO:0000313" key="10">
    <source>
        <dbReference type="EMBL" id="CAH3015700.1"/>
    </source>
</evidence>
<feature type="compositionally biased region" description="Basic and acidic residues" evidence="8">
    <location>
        <begin position="574"/>
        <end position="597"/>
    </location>
</feature>
<keyword evidence="6" id="KW-0863">Zinc-finger</keyword>
<dbReference type="SMART" id="SM00355">
    <property type="entry name" value="ZnF_C2H2"/>
    <property type="match status" value="6"/>
</dbReference>
<dbReference type="PROSITE" id="PS50082">
    <property type="entry name" value="WD_REPEATS_2"/>
    <property type="match status" value="2"/>
</dbReference>
<evidence type="ECO:0000259" key="9">
    <source>
        <dbReference type="PROSITE" id="PS50157"/>
    </source>
</evidence>
<feature type="region of interest" description="Disordered" evidence="8">
    <location>
        <begin position="528"/>
        <end position="597"/>
    </location>
</feature>
<feature type="compositionally biased region" description="Basic residues" evidence="8">
    <location>
        <begin position="443"/>
        <end position="452"/>
    </location>
</feature>
<keyword evidence="11" id="KW-1185">Reference proteome</keyword>
<dbReference type="PROSITE" id="PS00028">
    <property type="entry name" value="ZINC_FINGER_C2H2_1"/>
    <property type="match status" value="3"/>
</dbReference>
<feature type="compositionally biased region" description="Polar residues" evidence="8">
    <location>
        <begin position="177"/>
        <end position="194"/>
    </location>
</feature>
<feature type="repeat" description="WD" evidence="7">
    <location>
        <begin position="1028"/>
        <end position="1071"/>
    </location>
</feature>
<dbReference type="SMART" id="SM00384">
    <property type="entry name" value="AT_hook"/>
    <property type="match status" value="3"/>
</dbReference>
<feature type="domain" description="C2H2-type" evidence="9">
    <location>
        <begin position="505"/>
        <end position="533"/>
    </location>
</feature>
<dbReference type="PROSITE" id="PS50157">
    <property type="entry name" value="ZINC_FINGER_C2H2_2"/>
    <property type="match status" value="3"/>
</dbReference>
<feature type="compositionally biased region" description="Polar residues" evidence="8">
    <location>
        <begin position="235"/>
        <end position="244"/>
    </location>
</feature>
<evidence type="ECO:0000256" key="5">
    <source>
        <dbReference type="ARBA" id="ARBA00023242"/>
    </source>
</evidence>
<feature type="region of interest" description="Disordered" evidence="8">
    <location>
        <begin position="141"/>
        <end position="456"/>
    </location>
</feature>
<gene>
    <name evidence="10" type="ORF">PEVE_00020054</name>
</gene>
<feature type="compositionally biased region" description="Basic and acidic residues" evidence="8">
    <location>
        <begin position="390"/>
        <end position="404"/>
    </location>
</feature>
<keyword evidence="5" id="KW-0539">Nucleus</keyword>
<dbReference type="InterPro" id="IPR001680">
    <property type="entry name" value="WD40_rpt"/>
</dbReference>
<protein>
    <recommendedName>
        <fullName evidence="9">C2H2-type domain-containing protein</fullName>
    </recommendedName>
</protein>
<feature type="compositionally biased region" description="Low complexity" evidence="8">
    <location>
        <begin position="88"/>
        <end position="99"/>
    </location>
</feature>
<dbReference type="Gene3D" id="2.130.10.10">
    <property type="entry name" value="YVTN repeat-like/Quinoprotein amine dehydrogenase"/>
    <property type="match status" value="2"/>
</dbReference>
<comment type="subcellular location">
    <subcellularLocation>
        <location evidence="1">Nucleus</location>
    </subcellularLocation>
</comment>
<feature type="region of interest" description="Disordered" evidence="8">
    <location>
        <begin position="80"/>
        <end position="99"/>
    </location>
</feature>
<feature type="domain" description="C2H2-type" evidence="9">
    <location>
        <begin position="60"/>
        <end position="88"/>
    </location>
</feature>
<dbReference type="Pfam" id="PF00400">
    <property type="entry name" value="WD40"/>
    <property type="match status" value="3"/>
</dbReference>
<feature type="compositionally biased region" description="Polar residues" evidence="8">
    <location>
        <begin position="148"/>
        <end position="169"/>
    </location>
</feature>
<feature type="compositionally biased region" description="Basic and acidic residues" evidence="8">
    <location>
        <begin position="528"/>
        <end position="548"/>
    </location>
</feature>
<accession>A0ABN8LJM9</accession>
<keyword evidence="4" id="KW-0804">Transcription</keyword>
<dbReference type="PROSITE" id="PS00678">
    <property type="entry name" value="WD_REPEATS_1"/>
    <property type="match status" value="1"/>
</dbReference>
<dbReference type="InterPro" id="IPR019775">
    <property type="entry name" value="WD40_repeat_CS"/>
</dbReference>
<feature type="repeat" description="WD" evidence="7">
    <location>
        <begin position="1089"/>
        <end position="1125"/>
    </location>
</feature>
<evidence type="ECO:0000256" key="4">
    <source>
        <dbReference type="ARBA" id="ARBA00023163"/>
    </source>
</evidence>
<dbReference type="InterPro" id="IPR036236">
    <property type="entry name" value="Znf_C2H2_sf"/>
</dbReference>
<feature type="region of interest" description="Disordered" evidence="8">
    <location>
        <begin position="1238"/>
        <end position="1291"/>
    </location>
</feature>
<dbReference type="Pfam" id="PF00096">
    <property type="entry name" value="zf-C2H2"/>
    <property type="match status" value="1"/>
</dbReference>
<feature type="compositionally biased region" description="Basic and acidic residues" evidence="8">
    <location>
        <begin position="352"/>
        <end position="361"/>
    </location>
</feature>
<feature type="compositionally biased region" description="Polar residues" evidence="8">
    <location>
        <begin position="218"/>
        <end position="227"/>
    </location>
</feature>
<reference evidence="10 11" key="1">
    <citation type="submission" date="2022-05" db="EMBL/GenBank/DDBJ databases">
        <authorList>
            <consortium name="Genoscope - CEA"/>
            <person name="William W."/>
        </authorList>
    </citation>
    <scope>NUCLEOTIDE SEQUENCE [LARGE SCALE GENOMIC DNA]</scope>
</reference>
<keyword evidence="6" id="KW-0479">Metal-binding</keyword>
<evidence type="ECO:0000256" key="3">
    <source>
        <dbReference type="ARBA" id="ARBA00022737"/>
    </source>
</evidence>
<feature type="compositionally biased region" description="Basic and acidic residues" evidence="8">
    <location>
        <begin position="423"/>
        <end position="435"/>
    </location>
</feature>
<evidence type="ECO:0000313" key="11">
    <source>
        <dbReference type="Proteomes" id="UP001159427"/>
    </source>
</evidence>
<evidence type="ECO:0000256" key="1">
    <source>
        <dbReference type="ARBA" id="ARBA00004123"/>
    </source>
</evidence>
<dbReference type="Gene3D" id="3.30.160.60">
    <property type="entry name" value="Classic Zinc Finger"/>
    <property type="match status" value="3"/>
</dbReference>
<dbReference type="InterPro" id="IPR013087">
    <property type="entry name" value="Znf_C2H2_type"/>
</dbReference>
<feature type="domain" description="C2H2-type" evidence="9">
    <location>
        <begin position="658"/>
        <end position="686"/>
    </location>
</feature>
<feature type="compositionally biased region" description="Basic and acidic residues" evidence="8">
    <location>
        <begin position="1260"/>
        <end position="1272"/>
    </location>
</feature>
<dbReference type="PANTHER" id="PTHR15052">
    <property type="entry name" value="RNA POLYMERASE III TRANSCRIPTION INITIATION FACTOR COMPLEX SUBUNIT"/>
    <property type="match status" value="1"/>
</dbReference>
<dbReference type="SUPFAM" id="SSF50978">
    <property type="entry name" value="WD40 repeat-like"/>
    <property type="match status" value="1"/>
</dbReference>
<sequence>MEDSGDLTPKVDFASLKEELSKNGMVICPAQNCNQDFSSLGGLKYHLKQANHLISGERRFKCEQCSLLFQSRVHLRNHRAAEHSDGESGSPLVSPLSSPSFKEKEAYTFAPFSNSSNHKTTQVRTESINLENSSEVNSQCDFLGDMSASGSQNNGNVSCSGSSTNQASLGKSKDSSDSVLESRTSVPEANSLCSENHARFVGSSKRKRGRPRKADFESTVNEVSSLASPCPDQLSEISSSSRVNANDKIPPSDITPARRTSSRVRTPRKIFYIDVDKSKDDNLQSSSRKRGRKRKSMTEVNSDEDDETDVAKKLEYKTPKKRGRKPKRTNITSEDVDSVRECNDESVSNNNGKEKVEEKRSVGCSDQVVIKVEDEQQENEESSSGVGENKNGDDYVEDDHHGDDDDHDDGGVDGSCTPGVTRTDAKEQNGKENSTKENTSTKKLGRKPKRRKGEVSEVTLLKEQTKYGKKLICTNEGCGAKFASALGYVTHRKTCGIKEEEREKFSCEICGKEYNSVPGLTYHMKTKHVESETDSNDQTKENEVREAAEPEVTETGRVRRKAASRALSKVHQLATDHDMVSKTDEAEESDKPIKKSDIDQLITAIPGRQVSQKLEERWSETVEAGKNINCPCKGCLEKFPSIVSVKDHLKTCEKAVSHKCLACGKVFTGWMVAQNHVKHWHVGYSPAGKDKSDSSDADYVVISSDEDDEDEDCVEIEEIEDSGSEILEDSDEAEEIVVWDDTTKRNSRFKLQQRRESKKNAKLYVNSVGNRNSTAYKATEKWRKEAFKHNELFPNLRPSLSYWSAVDSSEIDQYVPKASKSPQFVVRRPKQKTGGEELVQLPLFGSTAKSDSSVFGDVTFNVGGPVWAMDWCPIPDSRNSESQFLAISTHRSLDQVHSIHKTISKKGLIQLWDVGKLKVNSASSGSGPTLSLGIAHNYGAIWDLSWCPSGTWEPKLSTKKQNGALSRLGLMAVACSDGLIRIFSIPWPTELFSTLCMKQSNDHTSYPPVIVHAVPHAVLMPCALGVAYNGQCGQAWCVKWIPHSMHEKIATGFSDGTVAIWNLMTESRLLKRQKDDGGKTFCLAPFLHIITNSSVVRSLAWCPENPNIFATGSYDREYKVWNLTNPYMPIVTFRRAHTTEMYWSVVSETVMSSEDDCYQSTRLPCIVRTFNFTNERSFAKTSKSTIHNSTIWSVHVSDWAKLLACGDASGEVETVNLRKKQSAKFGIYRVYLEKLDHDGGKERGQEQGSQNEGAYIAGTEKGDTNKDRESAGEKQGTNLSEGSKENYLDTSTGKEVKDLSLPRTTEETFQQYKLVFYDVNTIEFADIADKSDPEVKRHLDVNLLQSAPYNNFTNPQAILKVRFNPNKQAFTWLASGGAAGLARLHLVKQLKDA</sequence>
<evidence type="ECO:0000256" key="6">
    <source>
        <dbReference type="PROSITE-ProRule" id="PRU00042"/>
    </source>
</evidence>
<evidence type="ECO:0000256" key="7">
    <source>
        <dbReference type="PROSITE-ProRule" id="PRU00221"/>
    </source>
</evidence>